<accession>A0A1P8W8R4</accession>
<proteinExistence type="predicted"/>
<evidence type="ECO:0000313" key="1">
    <source>
        <dbReference type="EMBL" id="APZ90451.1"/>
    </source>
</evidence>
<evidence type="ECO:0000313" key="2">
    <source>
        <dbReference type="Proteomes" id="UP000187735"/>
    </source>
</evidence>
<sequence length="213" mass="23799">MTANSTLTMISRDAWYLAFRAAFLTTFEQLSAERDGDDAAATAGFLDHIPLLSGCAAQVQIDCLLKTWHQLCHHPSRPLRPIEQCVCYCAVNELARLGQIENRRLLAVAAAGPTPLKNPDYLWLASKIRALQVTWPFRVRTPNVMDDGRLLNADLDDPHHQPVSAETRRVLLDTVGAWQVSAEILSNSEGLLCRDEVRTLGVFLQKNPRLMNL</sequence>
<protein>
    <submittedName>
        <fullName evidence="1">Uncharacterized protein</fullName>
    </submittedName>
</protein>
<dbReference type="KEGG" id="fmr:Fuma_00025"/>
<dbReference type="Proteomes" id="UP000187735">
    <property type="component" value="Chromosome"/>
</dbReference>
<name>A0A1P8W8R4_9PLAN</name>
<dbReference type="AlphaFoldDB" id="A0A1P8W8R4"/>
<dbReference type="EMBL" id="CP017641">
    <property type="protein sequence ID" value="APZ90451.1"/>
    <property type="molecule type" value="Genomic_DNA"/>
</dbReference>
<organism evidence="1 2">
    <name type="scientific">Fuerstiella marisgermanici</name>
    <dbReference type="NCBI Taxonomy" id="1891926"/>
    <lineage>
        <taxon>Bacteria</taxon>
        <taxon>Pseudomonadati</taxon>
        <taxon>Planctomycetota</taxon>
        <taxon>Planctomycetia</taxon>
        <taxon>Planctomycetales</taxon>
        <taxon>Planctomycetaceae</taxon>
        <taxon>Fuerstiella</taxon>
    </lineage>
</organism>
<gene>
    <name evidence="1" type="ORF">Fuma_00025</name>
</gene>
<keyword evidence="2" id="KW-1185">Reference proteome</keyword>
<reference evidence="1 2" key="1">
    <citation type="journal article" date="2016" name="Front. Microbiol.">
        <title>Fuerstia marisgermanicae gen. nov., sp. nov., an Unusual Member of the Phylum Planctomycetes from the German Wadden Sea.</title>
        <authorList>
            <person name="Kohn T."/>
            <person name="Heuer A."/>
            <person name="Jogler M."/>
            <person name="Vollmers J."/>
            <person name="Boedeker C."/>
            <person name="Bunk B."/>
            <person name="Rast P."/>
            <person name="Borchert D."/>
            <person name="Glockner I."/>
            <person name="Freese H.M."/>
            <person name="Klenk H.P."/>
            <person name="Overmann J."/>
            <person name="Kaster A.K."/>
            <person name="Rohde M."/>
            <person name="Wiegand S."/>
            <person name="Jogler C."/>
        </authorList>
    </citation>
    <scope>NUCLEOTIDE SEQUENCE [LARGE SCALE GENOMIC DNA]</scope>
    <source>
        <strain evidence="1 2">NH11</strain>
    </source>
</reference>